<feature type="compositionally biased region" description="Pro residues" evidence="2">
    <location>
        <begin position="105"/>
        <end position="121"/>
    </location>
</feature>
<evidence type="ECO:0000256" key="1">
    <source>
        <dbReference type="ARBA" id="ARBA00022729"/>
    </source>
</evidence>
<feature type="compositionally biased region" description="Low complexity" evidence="2">
    <location>
        <begin position="94"/>
        <end position="104"/>
    </location>
</feature>
<dbReference type="EMBL" id="JAVREP010000010">
    <property type="protein sequence ID" value="MDT0330102.1"/>
    <property type="molecule type" value="Genomic_DNA"/>
</dbReference>
<comment type="caution">
    <text evidence="5">The sequence shown here is derived from an EMBL/GenBank/DDBJ whole genome shotgun (WGS) entry which is preliminary data.</text>
</comment>
<feature type="compositionally biased region" description="Pro residues" evidence="2">
    <location>
        <begin position="73"/>
        <end position="88"/>
    </location>
</feature>
<dbReference type="Proteomes" id="UP001183390">
    <property type="component" value="Unassembled WGS sequence"/>
</dbReference>
<name>A0ABU2MC14_9ACTN</name>
<evidence type="ECO:0000259" key="4">
    <source>
        <dbReference type="Pfam" id="PF11611"/>
    </source>
</evidence>
<evidence type="ECO:0000313" key="6">
    <source>
        <dbReference type="Proteomes" id="UP001183390"/>
    </source>
</evidence>
<protein>
    <submittedName>
        <fullName evidence="5">DUF4352 domain-containing protein</fullName>
    </submittedName>
</protein>
<keyword evidence="3" id="KW-0812">Transmembrane</keyword>
<feature type="transmembrane region" description="Helical" evidence="3">
    <location>
        <begin position="195"/>
        <end position="221"/>
    </location>
</feature>
<feature type="compositionally biased region" description="Pro residues" evidence="2">
    <location>
        <begin position="43"/>
        <end position="52"/>
    </location>
</feature>
<keyword evidence="3" id="KW-0472">Membrane</keyword>
<feature type="domain" description="DUF4352" evidence="4">
    <location>
        <begin position="267"/>
        <end position="341"/>
    </location>
</feature>
<evidence type="ECO:0000313" key="5">
    <source>
        <dbReference type="EMBL" id="MDT0330102.1"/>
    </source>
</evidence>
<feature type="compositionally biased region" description="Low complexity" evidence="2">
    <location>
        <begin position="58"/>
        <end position="67"/>
    </location>
</feature>
<dbReference type="RefSeq" id="WP_311512676.1">
    <property type="nucleotide sequence ID" value="NZ_JAVREP010000010.1"/>
</dbReference>
<keyword evidence="1" id="KW-0732">Signal</keyword>
<proteinExistence type="predicted"/>
<accession>A0ABU2MC14</accession>
<dbReference type="Gene3D" id="2.60.40.1240">
    <property type="match status" value="1"/>
</dbReference>
<feature type="compositionally biased region" description="Basic and acidic residues" evidence="2">
    <location>
        <begin position="10"/>
        <end position="34"/>
    </location>
</feature>
<feature type="compositionally biased region" description="Pro residues" evidence="2">
    <location>
        <begin position="163"/>
        <end position="177"/>
    </location>
</feature>
<dbReference type="InterPro" id="IPR029050">
    <property type="entry name" value="Immunoprotect_excell_Ig-like"/>
</dbReference>
<reference evidence="6" key="1">
    <citation type="submission" date="2023-07" db="EMBL/GenBank/DDBJ databases">
        <title>30 novel species of actinomycetes from the DSMZ collection.</title>
        <authorList>
            <person name="Nouioui I."/>
        </authorList>
    </citation>
    <scope>NUCLEOTIDE SEQUENCE [LARGE SCALE GENOMIC DNA]</scope>
    <source>
        <strain evidence="6">DSM 44743</strain>
    </source>
</reference>
<dbReference type="Pfam" id="PF11611">
    <property type="entry name" value="DUF4352"/>
    <property type="match status" value="1"/>
</dbReference>
<sequence length="354" mass="35836">MTDREPEEGPEGRRQEPPRDPVNHHPPEEWRPGDPEDPMGGGPWPPGEPPHTFPSHDAPAGARPGAPEEGGHLPPPPGPQWVPPPLGGPGPGSAGATSATGPNAPSGPPPGGHPTGGPPEPLGGELSEGPNGPGQAGYEHAGYAPGYGESDVPGAGAGSYPQGSPPGVPYRQPPGYPPQGGYAPPEQSARPWGKIIGIGCGVLLLLLLVGGGCTAIGLVIAQSGPPTMGGSGPDEPVSPSTEEDGIVAELTADRTDFEPGPFYLAGDYTSVEVSVTNVGEDSLDVNPLYFSVIDVSGIAHDTAEAIGMDGRELDAVTLVPGQSTSGVVTVEGRVDADRVVFEPFYSEAVEIPVT</sequence>
<feature type="region of interest" description="Disordered" evidence="2">
    <location>
        <begin position="1"/>
        <end position="187"/>
    </location>
</feature>
<keyword evidence="3" id="KW-1133">Transmembrane helix</keyword>
<gene>
    <name evidence="5" type="ORF">RM479_16945</name>
</gene>
<dbReference type="InterPro" id="IPR029051">
    <property type="entry name" value="DUF4352"/>
</dbReference>
<evidence type="ECO:0000256" key="2">
    <source>
        <dbReference type="SAM" id="MobiDB-lite"/>
    </source>
</evidence>
<keyword evidence="6" id="KW-1185">Reference proteome</keyword>
<organism evidence="5 6">
    <name type="scientific">Nocardiopsis lambiniae</name>
    <dbReference type="NCBI Taxonomy" id="3075539"/>
    <lineage>
        <taxon>Bacteria</taxon>
        <taxon>Bacillati</taxon>
        <taxon>Actinomycetota</taxon>
        <taxon>Actinomycetes</taxon>
        <taxon>Streptosporangiales</taxon>
        <taxon>Nocardiopsidaceae</taxon>
        <taxon>Nocardiopsis</taxon>
    </lineage>
</organism>
<evidence type="ECO:0000256" key="3">
    <source>
        <dbReference type="SAM" id="Phobius"/>
    </source>
</evidence>